<sequence length="298" mass="33337">MPQIHTLSDMPQRGAPKEPDKGNKLGDLSSNRYPPNNKRMQQDLNRSNKDKEKLSKHTYQLIDEVKRLRSELDTLTIQITRKDISLNESKIKALVMKLSSAQKDLSIKESEIDSFRVKLSALNSNLASKNNELEHIKNMLASKNGELVLMKNDLAKKNSDIHSLEARLSSEQIKIGGETDEKNYDNGLAMQSLPKNPDFLRKSQPSEACEPKILSLAKYLVYKSKTEDGQVNETSDTGASLLRETNSSNSMSLLDIAVSNTPETLSTQSLVLQPCELTLEKKNTSIVNDNIATCYVLM</sequence>
<name>A0ACA9KY38_9GLOM</name>
<dbReference type="Proteomes" id="UP000789366">
    <property type="component" value="Unassembled WGS sequence"/>
</dbReference>
<proteinExistence type="predicted"/>
<comment type="caution">
    <text evidence="1">The sequence shown here is derived from an EMBL/GenBank/DDBJ whole genome shotgun (WGS) entry which is preliminary data.</text>
</comment>
<keyword evidence="2" id="KW-1185">Reference proteome</keyword>
<dbReference type="EMBL" id="CAJVPW010002076">
    <property type="protein sequence ID" value="CAG8498467.1"/>
    <property type="molecule type" value="Genomic_DNA"/>
</dbReference>
<gene>
    <name evidence="1" type="ORF">SPELUC_LOCUS2896</name>
</gene>
<organism evidence="1 2">
    <name type="scientific">Cetraspora pellucida</name>
    <dbReference type="NCBI Taxonomy" id="1433469"/>
    <lineage>
        <taxon>Eukaryota</taxon>
        <taxon>Fungi</taxon>
        <taxon>Fungi incertae sedis</taxon>
        <taxon>Mucoromycota</taxon>
        <taxon>Glomeromycotina</taxon>
        <taxon>Glomeromycetes</taxon>
        <taxon>Diversisporales</taxon>
        <taxon>Gigasporaceae</taxon>
        <taxon>Cetraspora</taxon>
    </lineage>
</organism>
<evidence type="ECO:0000313" key="1">
    <source>
        <dbReference type="EMBL" id="CAG8498467.1"/>
    </source>
</evidence>
<accession>A0ACA9KY38</accession>
<evidence type="ECO:0000313" key="2">
    <source>
        <dbReference type="Proteomes" id="UP000789366"/>
    </source>
</evidence>
<protein>
    <submittedName>
        <fullName evidence="1">3870_t:CDS:1</fullName>
    </submittedName>
</protein>
<reference evidence="1" key="1">
    <citation type="submission" date="2021-06" db="EMBL/GenBank/DDBJ databases">
        <authorList>
            <person name="Kallberg Y."/>
            <person name="Tangrot J."/>
            <person name="Rosling A."/>
        </authorList>
    </citation>
    <scope>NUCLEOTIDE SEQUENCE</scope>
    <source>
        <strain evidence="1">28 12/20/2015</strain>
    </source>
</reference>